<accession>A0ABT1P423</accession>
<sequence>MSSEKPEVLAGGDSREQILYLLKTRGPLSARSIADSMAITPVGARQHLHALAEQGLLRRFDRAEKVGRPASYWELTEKAQNRFPDRHGDLTVKLIENVREVFGEQGLDALIARRESESLTDYRAALASCTSLGARVRKLAQLRDSEGYMAQALQEARGVWLLLENHCPICAAARECRSFCRSELAIFRQCLPDAEVERCDYLLDGARRCAYRISAR</sequence>
<dbReference type="RefSeq" id="WP_255875732.1">
    <property type="nucleotide sequence ID" value="NZ_JACASI010000041.1"/>
</dbReference>
<organism evidence="1 2">
    <name type="scientific">Microbulbifer elongatus</name>
    <dbReference type="NCBI Taxonomy" id="86173"/>
    <lineage>
        <taxon>Bacteria</taxon>
        <taxon>Pseudomonadati</taxon>
        <taxon>Pseudomonadota</taxon>
        <taxon>Gammaproteobacteria</taxon>
        <taxon>Cellvibrionales</taxon>
        <taxon>Microbulbiferaceae</taxon>
        <taxon>Microbulbifer</taxon>
    </lineage>
</organism>
<proteinExistence type="predicted"/>
<name>A0ABT1P423_9GAMM</name>
<dbReference type="EMBL" id="JACASI010000041">
    <property type="protein sequence ID" value="MCQ3830844.1"/>
    <property type="molecule type" value="Genomic_DNA"/>
</dbReference>
<dbReference type="Proteomes" id="UP001205566">
    <property type="component" value="Unassembled WGS sequence"/>
</dbReference>
<keyword evidence="2" id="KW-1185">Reference proteome</keyword>
<dbReference type="InterPro" id="IPR036390">
    <property type="entry name" value="WH_DNA-bd_sf"/>
</dbReference>
<dbReference type="SUPFAM" id="SSF46785">
    <property type="entry name" value="Winged helix' DNA-binding domain"/>
    <property type="match status" value="1"/>
</dbReference>
<evidence type="ECO:0000313" key="2">
    <source>
        <dbReference type="Proteomes" id="UP001205566"/>
    </source>
</evidence>
<gene>
    <name evidence="1" type="ORF">HXX02_15505</name>
</gene>
<protein>
    <submittedName>
        <fullName evidence="1">Transcriptional regulator</fullName>
    </submittedName>
</protein>
<dbReference type="Gene3D" id="1.10.10.10">
    <property type="entry name" value="Winged helix-like DNA-binding domain superfamily/Winged helix DNA-binding domain"/>
    <property type="match status" value="1"/>
</dbReference>
<reference evidence="1" key="1">
    <citation type="thesis" date="2020" institute="Technische Universitat Dresden" country="Dresden, Germany">
        <title>The Agarolytic System of Microbulbifer elongatus PORT2, Isolated from Batu Karas, Pangandaran West Java Indonesia.</title>
        <authorList>
            <person name="Anggraeni S.R."/>
        </authorList>
    </citation>
    <scope>NUCLEOTIDE SEQUENCE</scope>
    <source>
        <strain evidence="1">PORT2</strain>
    </source>
</reference>
<dbReference type="PANTHER" id="PTHR38600:SF2">
    <property type="entry name" value="SLL0088 PROTEIN"/>
    <property type="match status" value="1"/>
</dbReference>
<dbReference type="InterPro" id="IPR011991">
    <property type="entry name" value="ArsR-like_HTH"/>
</dbReference>
<dbReference type="InterPro" id="IPR036388">
    <property type="entry name" value="WH-like_DNA-bd_sf"/>
</dbReference>
<comment type="caution">
    <text evidence="1">The sequence shown here is derived from an EMBL/GenBank/DDBJ whole genome shotgun (WGS) entry which is preliminary data.</text>
</comment>
<evidence type="ECO:0000313" key="1">
    <source>
        <dbReference type="EMBL" id="MCQ3830844.1"/>
    </source>
</evidence>
<dbReference type="PANTHER" id="PTHR38600">
    <property type="entry name" value="TRANSCRIPTIONAL REGULATORY PROTEIN"/>
    <property type="match status" value="1"/>
</dbReference>
<dbReference type="CDD" id="cd00090">
    <property type="entry name" value="HTH_ARSR"/>
    <property type="match status" value="1"/>
</dbReference>